<sequence length="166" mass="18703">LVNIWVFADLRGIPALGNAAIDMLHERVLTGRGLSTEMIKSLFEETAAGSKLRSYVVNLHKANVSLDSVISYSNSYTPEFLCDVLPAIQADGIRWMHTVDFLHDVLPSLTRKTPDDHMDRSKMMKLNRCQWHDHSGPGGRWRCIYCRQESVSAVDLLNGMKIDGMD</sequence>
<proteinExistence type="predicted"/>
<reference evidence="1" key="1">
    <citation type="journal article" date="2020" name="Stud. Mycol.">
        <title>101 Dothideomycetes genomes: a test case for predicting lifestyles and emergence of pathogens.</title>
        <authorList>
            <person name="Haridas S."/>
            <person name="Albert R."/>
            <person name="Binder M."/>
            <person name="Bloem J."/>
            <person name="Labutti K."/>
            <person name="Salamov A."/>
            <person name="Andreopoulos B."/>
            <person name="Baker S."/>
            <person name="Barry K."/>
            <person name="Bills G."/>
            <person name="Bluhm B."/>
            <person name="Cannon C."/>
            <person name="Castanera R."/>
            <person name="Culley D."/>
            <person name="Daum C."/>
            <person name="Ezra D."/>
            <person name="Gonzalez J."/>
            <person name="Henrissat B."/>
            <person name="Kuo A."/>
            <person name="Liang C."/>
            <person name="Lipzen A."/>
            <person name="Lutzoni F."/>
            <person name="Magnuson J."/>
            <person name="Mondo S."/>
            <person name="Nolan M."/>
            <person name="Ohm R."/>
            <person name="Pangilinan J."/>
            <person name="Park H.-J."/>
            <person name="Ramirez L."/>
            <person name="Alfaro M."/>
            <person name="Sun H."/>
            <person name="Tritt A."/>
            <person name="Yoshinaga Y."/>
            <person name="Zwiers L.-H."/>
            <person name="Turgeon B."/>
            <person name="Goodwin S."/>
            <person name="Spatafora J."/>
            <person name="Crous P."/>
            <person name="Grigoriev I."/>
        </authorList>
    </citation>
    <scope>NUCLEOTIDE SEQUENCE</scope>
    <source>
        <strain evidence="1">CBS 525.71</strain>
    </source>
</reference>
<dbReference type="EMBL" id="MU006716">
    <property type="protein sequence ID" value="KAF2627573.1"/>
    <property type="molecule type" value="Genomic_DNA"/>
</dbReference>
<feature type="non-terminal residue" evidence="1">
    <location>
        <position position="1"/>
    </location>
</feature>
<comment type="caution">
    <text evidence="1">The sequence shown here is derived from an EMBL/GenBank/DDBJ whole genome shotgun (WGS) entry which is preliminary data.</text>
</comment>
<accession>A0ACB6S0L4</accession>
<evidence type="ECO:0000313" key="2">
    <source>
        <dbReference type="Proteomes" id="UP000799754"/>
    </source>
</evidence>
<gene>
    <name evidence="1" type="ORF">BU25DRAFT_341250</name>
</gene>
<protein>
    <submittedName>
        <fullName evidence="1">Uncharacterized protein</fullName>
    </submittedName>
</protein>
<organism evidence="1 2">
    <name type="scientific">Macroventuria anomochaeta</name>
    <dbReference type="NCBI Taxonomy" id="301207"/>
    <lineage>
        <taxon>Eukaryota</taxon>
        <taxon>Fungi</taxon>
        <taxon>Dikarya</taxon>
        <taxon>Ascomycota</taxon>
        <taxon>Pezizomycotina</taxon>
        <taxon>Dothideomycetes</taxon>
        <taxon>Pleosporomycetidae</taxon>
        <taxon>Pleosporales</taxon>
        <taxon>Pleosporineae</taxon>
        <taxon>Didymellaceae</taxon>
        <taxon>Macroventuria</taxon>
    </lineage>
</organism>
<keyword evidence="2" id="KW-1185">Reference proteome</keyword>
<evidence type="ECO:0000313" key="1">
    <source>
        <dbReference type="EMBL" id="KAF2627573.1"/>
    </source>
</evidence>
<dbReference type="Proteomes" id="UP000799754">
    <property type="component" value="Unassembled WGS sequence"/>
</dbReference>
<name>A0ACB6S0L4_9PLEO</name>